<feature type="compositionally biased region" description="Basic and acidic residues" evidence="1">
    <location>
        <begin position="1"/>
        <end position="15"/>
    </location>
</feature>
<name>A0A1F5ITE0_9BACT</name>
<comment type="caution">
    <text evidence="2">The sequence shown here is derived from an EMBL/GenBank/DDBJ whole genome shotgun (WGS) entry which is preliminary data.</text>
</comment>
<evidence type="ECO:0000313" key="2">
    <source>
        <dbReference type="EMBL" id="OGE19632.1"/>
    </source>
</evidence>
<organism evidence="2 3">
    <name type="scientific">Candidatus Daviesbacteria bacterium RIFCSPHIGHO2_01_FULL_41_23</name>
    <dbReference type="NCBI Taxonomy" id="1797764"/>
    <lineage>
        <taxon>Bacteria</taxon>
        <taxon>Candidatus Daviesiibacteriota</taxon>
    </lineage>
</organism>
<proteinExistence type="predicted"/>
<dbReference type="EMBL" id="MFCR01000002">
    <property type="protein sequence ID" value="OGE19632.1"/>
    <property type="molecule type" value="Genomic_DNA"/>
</dbReference>
<dbReference type="AlphaFoldDB" id="A0A1F5ITE0"/>
<dbReference type="Proteomes" id="UP000176336">
    <property type="component" value="Unassembled WGS sequence"/>
</dbReference>
<evidence type="ECO:0000313" key="3">
    <source>
        <dbReference type="Proteomes" id="UP000176336"/>
    </source>
</evidence>
<reference evidence="2 3" key="1">
    <citation type="journal article" date="2016" name="Nat. Commun.">
        <title>Thousands of microbial genomes shed light on interconnected biogeochemical processes in an aquifer system.</title>
        <authorList>
            <person name="Anantharaman K."/>
            <person name="Brown C.T."/>
            <person name="Hug L.A."/>
            <person name="Sharon I."/>
            <person name="Castelle C.J."/>
            <person name="Probst A.J."/>
            <person name="Thomas B.C."/>
            <person name="Singh A."/>
            <person name="Wilkins M.J."/>
            <person name="Karaoz U."/>
            <person name="Brodie E.L."/>
            <person name="Williams K.H."/>
            <person name="Hubbard S.S."/>
            <person name="Banfield J.F."/>
        </authorList>
    </citation>
    <scope>NUCLEOTIDE SEQUENCE [LARGE SCALE GENOMIC DNA]</scope>
</reference>
<feature type="region of interest" description="Disordered" evidence="1">
    <location>
        <begin position="1"/>
        <end position="28"/>
    </location>
</feature>
<protein>
    <submittedName>
        <fullName evidence="2">Uncharacterized protein</fullName>
    </submittedName>
</protein>
<accession>A0A1F5ITE0</accession>
<sequence length="84" mass="9076">MSNLSHKEDSIELHLGKQYTEGGTERATPAGGFRKFVLSRSGRLPAIFVALLLLTGGQCIDKNTPIKLPKIQAGPTGLYINQLP</sequence>
<evidence type="ECO:0000256" key="1">
    <source>
        <dbReference type="SAM" id="MobiDB-lite"/>
    </source>
</evidence>
<gene>
    <name evidence="2" type="ORF">A2871_03120</name>
</gene>